<dbReference type="Gene3D" id="1.25.40.10">
    <property type="entry name" value="Tetratricopeptide repeat domain"/>
    <property type="match status" value="1"/>
</dbReference>
<protein>
    <submittedName>
        <fullName evidence="1">DUF924 family protein</fullName>
    </submittedName>
</protein>
<dbReference type="SUPFAM" id="SSF48452">
    <property type="entry name" value="TPR-like"/>
    <property type="match status" value="1"/>
</dbReference>
<keyword evidence="2" id="KW-1185">Reference proteome</keyword>
<sequence length="192" mass="22147">MTRHNQKPAPHEVITPNTIINFWFETLHPKQWWVKDPELDSVIKQRFAETLAQAMCGELYFWRTFPQGRLAEIIILDQFSRNIYRDTPLAFAADPLALVLAQEAVALNVDNELPAKQVPFLFMPYMHSESAAIHEVAVRLFSRDAAKGNLEFERRHKAIIDQFGRYPHRNKILGRNSTAAELEFLTQPGSSF</sequence>
<dbReference type="InterPro" id="IPR011990">
    <property type="entry name" value="TPR-like_helical_dom_sf"/>
</dbReference>
<name>A0ABZ0K063_9GAMM</name>
<dbReference type="Pfam" id="PF06041">
    <property type="entry name" value="DUF924"/>
    <property type="match status" value="1"/>
</dbReference>
<gene>
    <name evidence="1" type="ORF">RGE70_03385</name>
</gene>
<dbReference type="Gene3D" id="1.20.58.320">
    <property type="entry name" value="TPR-like"/>
    <property type="match status" value="1"/>
</dbReference>
<dbReference type="EMBL" id="CP136522">
    <property type="protein sequence ID" value="WOT05886.1"/>
    <property type="molecule type" value="Genomic_DNA"/>
</dbReference>
<evidence type="ECO:0000313" key="1">
    <source>
        <dbReference type="EMBL" id="WOT05886.1"/>
    </source>
</evidence>
<accession>A0ABZ0K063</accession>
<reference evidence="1 2" key="1">
    <citation type="submission" date="2023-10" db="EMBL/GenBank/DDBJ databases">
        <title>Complete genome sequence of Shewanella sp. DAU334.</title>
        <authorList>
            <person name="Lee Y.-S."/>
            <person name="Jeong H.-R."/>
            <person name="Hwang E.-J."/>
            <person name="Choi Y.-L."/>
            <person name="Kim G.-D."/>
        </authorList>
    </citation>
    <scope>NUCLEOTIDE SEQUENCE [LARGE SCALE GENOMIC DNA]</scope>
    <source>
        <strain evidence="1 2">DAU334</strain>
    </source>
</reference>
<organism evidence="1 2">
    <name type="scientific">Shewanella youngdeokensis</name>
    <dbReference type="NCBI Taxonomy" id="2999068"/>
    <lineage>
        <taxon>Bacteria</taxon>
        <taxon>Pseudomonadati</taxon>
        <taxon>Pseudomonadota</taxon>
        <taxon>Gammaproteobacteria</taxon>
        <taxon>Alteromonadales</taxon>
        <taxon>Shewanellaceae</taxon>
        <taxon>Shewanella</taxon>
    </lineage>
</organism>
<evidence type="ECO:0000313" key="2">
    <source>
        <dbReference type="Proteomes" id="UP001529491"/>
    </source>
</evidence>
<dbReference type="Proteomes" id="UP001529491">
    <property type="component" value="Chromosome"/>
</dbReference>
<dbReference type="InterPro" id="IPR010323">
    <property type="entry name" value="DUF924"/>
</dbReference>
<dbReference type="RefSeq" id="WP_310470147.1">
    <property type="nucleotide sequence ID" value="NZ_CP136522.1"/>
</dbReference>
<proteinExistence type="predicted"/>